<evidence type="ECO:0000313" key="5">
    <source>
        <dbReference type="Proteomes" id="UP000516018"/>
    </source>
</evidence>
<keyword evidence="2" id="KW-0067">ATP-binding</keyword>
<evidence type="ECO:0000313" key="4">
    <source>
        <dbReference type="EMBL" id="QNP41562.1"/>
    </source>
</evidence>
<proteinExistence type="predicted"/>
<dbReference type="InterPro" id="IPR016032">
    <property type="entry name" value="Sig_transdc_resp-reg_C-effctor"/>
</dbReference>
<dbReference type="Gene3D" id="1.10.10.10">
    <property type="entry name" value="Winged helix-like DNA-binding domain superfamily/Winged helix DNA-binding domain"/>
    <property type="match status" value="1"/>
</dbReference>
<name>A0A7H0FZU6_9GAMM</name>
<dbReference type="Pfam" id="PF13191">
    <property type="entry name" value="AAA_16"/>
    <property type="match status" value="1"/>
</dbReference>
<dbReference type="Gene3D" id="1.25.40.10">
    <property type="entry name" value="Tetratricopeptide repeat domain"/>
    <property type="match status" value="1"/>
</dbReference>
<accession>A0A7H0FZU6</accession>
<dbReference type="GO" id="GO:0004016">
    <property type="term" value="F:adenylate cyclase activity"/>
    <property type="evidence" value="ECO:0007669"/>
    <property type="project" value="TreeGrafter"/>
</dbReference>
<dbReference type="PANTHER" id="PTHR16305:SF35">
    <property type="entry name" value="TRANSCRIPTIONAL ACTIVATOR DOMAIN"/>
    <property type="match status" value="1"/>
</dbReference>
<dbReference type="SUPFAM" id="SSF52540">
    <property type="entry name" value="P-loop containing nucleoside triphosphate hydrolases"/>
    <property type="match status" value="1"/>
</dbReference>
<dbReference type="GO" id="GO:0006355">
    <property type="term" value="P:regulation of DNA-templated transcription"/>
    <property type="evidence" value="ECO:0007669"/>
    <property type="project" value="InterPro"/>
</dbReference>
<dbReference type="SMART" id="SM00421">
    <property type="entry name" value="HTH_LUXR"/>
    <property type="match status" value="1"/>
</dbReference>
<dbReference type="InterPro" id="IPR027417">
    <property type="entry name" value="P-loop_NTPase"/>
</dbReference>
<feature type="domain" description="HTH luxR-type" evidence="3">
    <location>
        <begin position="797"/>
        <end position="862"/>
    </location>
</feature>
<dbReference type="PRINTS" id="PR00038">
    <property type="entry name" value="HTHLUXR"/>
</dbReference>
<keyword evidence="5" id="KW-1185">Reference proteome</keyword>
<dbReference type="SUPFAM" id="SSF46894">
    <property type="entry name" value="C-terminal effector domain of the bipartite response regulators"/>
    <property type="match status" value="1"/>
</dbReference>
<dbReference type="Gene3D" id="3.40.50.300">
    <property type="entry name" value="P-loop containing nucleotide triphosphate hydrolases"/>
    <property type="match status" value="1"/>
</dbReference>
<dbReference type="InterPro" id="IPR011990">
    <property type="entry name" value="TPR-like_helical_dom_sf"/>
</dbReference>
<dbReference type="Proteomes" id="UP000516018">
    <property type="component" value="Chromosome"/>
</dbReference>
<dbReference type="Pfam" id="PF00196">
    <property type="entry name" value="GerE"/>
    <property type="match status" value="1"/>
</dbReference>
<dbReference type="GO" id="GO:0005737">
    <property type="term" value="C:cytoplasm"/>
    <property type="evidence" value="ECO:0007669"/>
    <property type="project" value="TreeGrafter"/>
</dbReference>
<dbReference type="PROSITE" id="PS50043">
    <property type="entry name" value="HTH_LUXR_2"/>
    <property type="match status" value="1"/>
</dbReference>
<gene>
    <name evidence="4" type="ORF">H8B22_04965</name>
</gene>
<protein>
    <submittedName>
        <fullName evidence="4">AAA family ATPase</fullName>
    </submittedName>
</protein>
<dbReference type="KEGG" id="lsx:H8B22_04965"/>
<reference evidence="4 5" key="1">
    <citation type="submission" date="2020-08" db="EMBL/GenBank/DDBJ databases">
        <title>Lysobacter sp. II4 sp. nov., isolated from soil.</title>
        <authorList>
            <person name="Woo C.Y."/>
            <person name="Kim J."/>
        </authorList>
    </citation>
    <scope>NUCLEOTIDE SEQUENCE [LARGE SCALE GENOMIC DNA]</scope>
    <source>
        <strain evidence="4 5">II4</strain>
    </source>
</reference>
<dbReference type="AlphaFoldDB" id="A0A7H0FZU6"/>
<dbReference type="RefSeq" id="WP_187712998.1">
    <property type="nucleotide sequence ID" value="NZ_CP060820.1"/>
</dbReference>
<dbReference type="InterPro" id="IPR041664">
    <property type="entry name" value="AAA_16"/>
</dbReference>
<dbReference type="PANTHER" id="PTHR16305">
    <property type="entry name" value="TESTICULAR SOLUBLE ADENYLYL CYCLASE"/>
    <property type="match status" value="1"/>
</dbReference>
<keyword evidence="1" id="KW-0547">Nucleotide-binding</keyword>
<dbReference type="SUPFAM" id="SSF48452">
    <property type="entry name" value="TPR-like"/>
    <property type="match status" value="1"/>
</dbReference>
<evidence type="ECO:0000259" key="3">
    <source>
        <dbReference type="PROSITE" id="PS50043"/>
    </source>
</evidence>
<dbReference type="InterPro" id="IPR000792">
    <property type="entry name" value="Tscrpt_reg_LuxR_C"/>
</dbReference>
<organism evidence="4 5">
    <name type="scientific">Agrilutibacter terrestris</name>
    <dbReference type="NCBI Taxonomy" id="2865112"/>
    <lineage>
        <taxon>Bacteria</taxon>
        <taxon>Pseudomonadati</taxon>
        <taxon>Pseudomonadota</taxon>
        <taxon>Gammaproteobacteria</taxon>
        <taxon>Lysobacterales</taxon>
        <taxon>Lysobacteraceae</taxon>
        <taxon>Agrilutibacter</taxon>
    </lineage>
</organism>
<dbReference type="GO" id="GO:0005524">
    <property type="term" value="F:ATP binding"/>
    <property type="evidence" value="ECO:0007669"/>
    <property type="project" value="UniProtKB-KW"/>
</dbReference>
<dbReference type="GO" id="GO:0003677">
    <property type="term" value="F:DNA binding"/>
    <property type="evidence" value="ECO:0007669"/>
    <property type="project" value="InterPro"/>
</dbReference>
<evidence type="ECO:0000256" key="1">
    <source>
        <dbReference type="ARBA" id="ARBA00022741"/>
    </source>
</evidence>
<evidence type="ECO:0000256" key="2">
    <source>
        <dbReference type="ARBA" id="ARBA00022840"/>
    </source>
</evidence>
<sequence>MQLFERDSLLGTLERLLHEAADGAGRVVFVGGEAGIGKTCLATALRDRRGAAGLWWGACDALQTPHPLAPLHDIARAQPVRFKPLLAQEGGRAPLFEAVLAELQAATAPTLFVVEDAHWADEATLDLLKFLGRRLEQLRCLLLVTYRDDEVTAQHPLRRLMGELPAARVTRLQVPRLSADAVEAMAKGALRAHDGLHALTRGNPFFVSELLQHGMDGVPQGVQDLVLARFARLGPMAQQVMQLASIVPRRIDDWLMQDVLAPPLAAIEECLDAGLLVADGDRQALAFRHELARVAIEQSLSRLRAQELHVQVLAALAHAEPARVSLAWRVHHADRARDAAAVLQLAPDAALEAQRRGAHLEAAAHLRTALAYAGQQPDPVRAVLLDRLAYESYLTDRIEDALVARHAARELWRRMGDRLKEGDAIRWLSRLSWYNGQTAVAEAHADEAISVLAALPPGRELAMAYSNRAQLHMLQGESADAVALGTRALALAVELGDVEIQANALNNIGTARLDAGDEAGRAELEQSLALALAGGFEEHAARAYVNLSFDAVMLMRFPVALAWLERGIAYCDARDLDAWARYMSAYQAAAWFALGEWQRAADQAALVLQAPNLAPINRIVALTVLAHVRVRRGDPDAPPLLDEALQLALPTRSLLRFGPVIAAQVEAARLRDDHAACMAAIAPLATLEHRSGYRSWVLAEIDCQLRLAGIPHAPAEHCPPPFALQFAGHWREAADAWRALGCPYETARALAAGDAPAQREALAAFERLGAAPIVERLRRELRESGVRGVPRGQRATTQANPHALTEREVEVLRLLCDGLRNAQIAQRLSRSVRTVDHHVAAIFAKLGVSTRTEAMAAALAAGLHPQK</sequence>
<dbReference type="CDD" id="cd06170">
    <property type="entry name" value="LuxR_C_like"/>
    <property type="match status" value="1"/>
</dbReference>
<dbReference type="EMBL" id="CP060820">
    <property type="protein sequence ID" value="QNP41562.1"/>
    <property type="molecule type" value="Genomic_DNA"/>
</dbReference>
<dbReference type="InterPro" id="IPR036388">
    <property type="entry name" value="WH-like_DNA-bd_sf"/>
</dbReference>
<dbReference type="PROSITE" id="PS00622">
    <property type="entry name" value="HTH_LUXR_1"/>
    <property type="match status" value="1"/>
</dbReference>